<reference evidence="3" key="1">
    <citation type="submission" date="2016-11" db="UniProtKB">
        <authorList>
            <consortium name="WormBaseParasite"/>
        </authorList>
    </citation>
    <scope>IDENTIFICATION</scope>
</reference>
<dbReference type="AlphaFoldDB" id="A0A1I7WRI9"/>
<proteinExistence type="predicted"/>
<evidence type="ECO:0000256" key="1">
    <source>
        <dbReference type="SAM" id="Phobius"/>
    </source>
</evidence>
<keyword evidence="1" id="KW-1133">Transmembrane helix</keyword>
<organism evidence="2 3">
    <name type="scientific">Heterorhabditis bacteriophora</name>
    <name type="common">Entomopathogenic nematode worm</name>
    <dbReference type="NCBI Taxonomy" id="37862"/>
    <lineage>
        <taxon>Eukaryota</taxon>
        <taxon>Metazoa</taxon>
        <taxon>Ecdysozoa</taxon>
        <taxon>Nematoda</taxon>
        <taxon>Chromadorea</taxon>
        <taxon>Rhabditida</taxon>
        <taxon>Rhabditina</taxon>
        <taxon>Rhabditomorpha</taxon>
        <taxon>Strongyloidea</taxon>
        <taxon>Heterorhabditidae</taxon>
        <taxon>Heterorhabditis</taxon>
    </lineage>
</organism>
<keyword evidence="1" id="KW-0812">Transmembrane</keyword>
<accession>A0A1I7WRI9</accession>
<sequence length="44" mass="4923">MSISTKSNDGNVLSADKMDTYVKKLLWYVLEGVLIELASLIIYS</sequence>
<dbReference type="WBParaSite" id="Hba_07714">
    <property type="protein sequence ID" value="Hba_07714"/>
    <property type="gene ID" value="Hba_07714"/>
</dbReference>
<dbReference type="Proteomes" id="UP000095283">
    <property type="component" value="Unplaced"/>
</dbReference>
<feature type="transmembrane region" description="Helical" evidence="1">
    <location>
        <begin position="25"/>
        <end position="43"/>
    </location>
</feature>
<evidence type="ECO:0000313" key="2">
    <source>
        <dbReference type="Proteomes" id="UP000095283"/>
    </source>
</evidence>
<evidence type="ECO:0000313" key="3">
    <source>
        <dbReference type="WBParaSite" id="Hba_07714"/>
    </source>
</evidence>
<protein>
    <submittedName>
        <fullName evidence="3">RDD family protein</fullName>
    </submittedName>
</protein>
<keyword evidence="2" id="KW-1185">Reference proteome</keyword>
<keyword evidence="1" id="KW-0472">Membrane</keyword>
<name>A0A1I7WRI9_HETBA</name>